<organism evidence="6 7">
    <name type="scientific">Blastococcus xanthinilyticus</name>
    <dbReference type="NCBI Taxonomy" id="1564164"/>
    <lineage>
        <taxon>Bacteria</taxon>
        <taxon>Bacillati</taxon>
        <taxon>Actinomycetota</taxon>
        <taxon>Actinomycetes</taxon>
        <taxon>Geodermatophilales</taxon>
        <taxon>Geodermatophilaceae</taxon>
        <taxon>Blastococcus</taxon>
    </lineage>
</organism>
<evidence type="ECO:0000256" key="4">
    <source>
        <dbReference type="SAM" id="MobiDB-lite"/>
    </source>
</evidence>
<dbReference type="AlphaFoldDB" id="A0A5S5D1D3"/>
<keyword evidence="2" id="KW-0560">Oxidoreductase</keyword>
<dbReference type="Pfam" id="PF01370">
    <property type="entry name" value="Epimerase"/>
    <property type="match status" value="1"/>
</dbReference>
<evidence type="ECO:0000259" key="5">
    <source>
        <dbReference type="Pfam" id="PF01370"/>
    </source>
</evidence>
<accession>A0A5S5D1D3</accession>
<feature type="domain" description="NAD-dependent epimerase/dehydratase" evidence="5">
    <location>
        <begin position="5"/>
        <end position="172"/>
    </location>
</feature>
<dbReference type="EMBL" id="VNHW01000002">
    <property type="protein sequence ID" value="TYP89821.1"/>
    <property type="molecule type" value="Genomic_DNA"/>
</dbReference>
<name>A0A5S5D1D3_9ACTN</name>
<keyword evidence="7" id="KW-1185">Reference proteome</keyword>
<dbReference type="Proteomes" id="UP000322499">
    <property type="component" value="Unassembled WGS sequence"/>
</dbReference>
<dbReference type="InterPro" id="IPR001509">
    <property type="entry name" value="Epimerase_deHydtase"/>
</dbReference>
<proteinExistence type="inferred from homology"/>
<dbReference type="GO" id="GO:0016491">
    <property type="term" value="F:oxidoreductase activity"/>
    <property type="evidence" value="ECO:0007669"/>
    <property type="project" value="UniProtKB-KW"/>
</dbReference>
<reference evidence="6 7" key="1">
    <citation type="submission" date="2019-07" db="EMBL/GenBank/DDBJ databases">
        <title>Genomic Encyclopedia of Archaeal and Bacterial Type Strains, Phase II (KMG-II): from individual species to whole genera.</title>
        <authorList>
            <person name="Goeker M."/>
        </authorList>
    </citation>
    <scope>NUCLEOTIDE SEQUENCE [LARGE SCALE GENOMIC DNA]</scope>
    <source>
        <strain evidence="6 7">DSM 46842</strain>
    </source>
</reference>
<dbReference type="InterPro" id="IPR036291">
    <property type="entry name" value="NAD(P)-bd_dom_sf"/>
</dbReference>
<evidence type="ECO:0000256" key="1">
    <source>
        <dbReference type="ARBA" id="ARBA00007637"/>
    </source>
</evidence>
<keyword evidence="3" id="KW-0520">NAD</keyword>
<dbReference type="PANTHER" id="PTHR43103">
    <property type="entry name" value="NUCLEOSIDE-DIPHOSPHATE-SUGAR EPIMERASE"/>
    <property type="match status" value="1"/>
</dbReference>
<gene>
    <name evidence="6" type="ORF">BD833_102298</name>
</gene>
<evidence type="ECO:0000256" key="3">
    <source>
        <dbReference type="ARBA" id="ARBA00023027"/>
    </source>
</evidence>
<dbReference type="PANTHER" id="PTHR43103:SF5">
    <property type="entry name" value="4-EPIMERASE, PUTATIVE (AFU_ORTHOLOGUE AFUA_7G00360)-RELATED"/>
    <property type="match status" value="1"/>
</dbReference>
<evidence type="ECO:0000313" key="7">
    <source>
        <dbReference type="Proteomes" id="UP000322499"/>
    </source>
</evidence>
<dbReference type="SUPFAM" id="SSF51735">
    <property type="entry name" value="NAD(P)-binding Rossmann-fold domains"/>
    <property type="match status" value="1"/>
</dbReference>
<dbReference type="Gene3D" id="3.40.50.720">
    <property type="entry name" value="NAD(P)-binding Rossmann-like Domain"/>
    <property type="match status" value="1"/>
</dbReference>
<comment type="similarity">
    <text evidence="1">Belongs to the NAD(P)-dependent epimerase/dehydratase family.</text>
</comment>
<evidence type="ECO:0000313" key="6">
    <source>
        <dbReference type="EMBL" id="TYP89821.1"/>
    </source>
</evidence>
<dbReference type="RefSeq" id="WP_166531881.1">
    <property type="nucleotide sequence ID" value="NZ_VNHW01000002.1"/>
</dbReference>
<comment type="caution">
    <text evidence="6">The sequence shown here is derived from an EMBL/GenBank/DDBJ whole genome shotgun (WGS) entry which is preliminary data.</text>
</comment>
<dbReference type="CDD" id="cd08946">
    <property type="entry name" value="SDR_e"/>
    <property type="match status" value="1"/>
</dbReference>
<protein>
    <submittedName>
        <fullName evidence="6">Uronate dehydrogenase</fullName>
    </submittedName>
</protein>
<feature type="region of interest" description="Disordered" evidence="4">
    <location>
        <begin position="112"/>
        <end position="132"/>
    </location>
</feature>
<sequence length="272" mass="28588">MSDLVLLTGAAGRIGTVLRGGLPERGWALRSLDVVPVPDPRPGEEHLVADATDLAAMAEAARGAAAVVHLAGISGESTWPAIRHANIDGTYCALESARLAGVPRVVLASSNHATGYTPRPDGGPLREADAPPRPDTYYGVSKVAMEALGSLYVDRYGLDVVCLRIGSAFAEPTTVRQLATWLSPADTVSLVDAALRAASPGFSVVWGVSDNTRRWWDLSAAEALGYRSDDDAEQYAAALIEAHGEPDPTDPVHARVGGEYTTAAFDAENFQA</sequence>
<evidence type="ECO:0000256" key="2">
    <source>
        <dbReference type="ARBA" id="ARBA00023002"/>
    </source>
</evidence>